<dbReference type="Pfam" id="PF14281">
    <property type="entry name" value="PDDEXK_4"/>
    <property type="match status" value="1"/>
</dbReference>
<reference evidence="1" key="1">
    <citation type="journal article" date="2021" name="PeerJ">
        <title>Extensive microbial diversity within the chicken gut microbiome revealed by metagenomics and culture.</title>
        <authorList>
            <person name="Gilroy R."/>
            <person name="Ravi A."/>
            <person name="Getino M."/>
            <person name="Pursley I."/>
            <person name="Horton D.L."/>
            <person name="Alikhan N.F."/>
            <person name="Baker D."/>
            <person name="Gharbi K."/>
            <person name="Hall N."/>
            <person name="Watson M."/>
            <person name="Adriaenssens E.M."/>
            <person name="Foster-Nyarko E."/>
            <person name="Jarju S."/>
            <person name="Secka A."/>
            <person name="Antonio M."/>
            <person name="Oren A."/>
            <person name="Chaudhuri R.R."/>
            <person name="La Ragione R."/>
            <person name="Hildebrand F."/>
            <person name="Pallen M.J."/>
        </authorList>
    </citation>
    <scope>NUCLEOTIDE SEQUENCE</scope>
    <source>
        <strain evidence="1">G4-2901</strain>
    </source>
</reference>
<dbReference type="Proteomes" id="UP000783796">
    <property type="component" value="Unassembled WGS sequence"/>
</dbReference>
<evidence type="ECO:0000313" key="1">
    <source>
        <dbReference type="EMBL" id="MBU3836817.1"/>
    </source>
</evidence>
<dbReference type="Gene3D" id="3.40.1350.10">
    <property type="match status" value="1"/>
</dbReference>
<reference evidence="1" key="2">
    <citation type="submission" date="2021-04" db="EMBL/GenBank/DDBJ databases">
        <authorList>
            <person name="Gilroy R."/>
        </authorList>
    </citation>
    <scope>NUCLEOTIDE SEQUENCE</scope>
    <source>
        <strain evidence="1">G4-2901</strain>
    </source>
</reference>
<dbReference type="EMBL" id="JAHLFW010000004">
    <property type="protein sequence ID" value="MBU3836817.1"/>
    <property type="molecule type" value="Genomic_DNA"/>
</dbReference>
<protein>
    <submittedName>
        <fullName evidence="1">PD-(D/E)XK nuclease family protein</fullName>
    </submittedName>
</protein>
<name>A0A948WUH1_9BACT</name>
<sequence length="432" mass="50861">MENLLKEICKIFDKYINRELLSCEYYNIFQVIDMTSNETSVHSAFIADLLNPKGRHRMGDAFLKLFLEMDIFKDFKFESVNAVVEREKYIGEVTEDTGGRIDIHIMDSSGKCIIIENKIYASDQDNQIRRYYNYIDSPKNRHMLIYLSLFGDVYDEDKTTANDKNIKQLVQGVNYHTLSYEKDILEWLDKCRNKDEVSSKPMIREAINHYINLIKHLTNQTMNNEMKKELKQLILGNNEYIRNISTLKKAIELSEISLQKQFWNSLRKKMEGKGYEVTETTKNSNYIIASDDMVENYYRNNRDNHYGFEFKVGDYKDSDILYAVRMHTPVKCGFLARKKNVENSGNTKCNYIPITDYKEYDDLMAKFKMPFYEKDRCGWYLACANLHKKFNFRDMDSETLENLISLDESLDSVVKSICSDIEVMKGFIKNIC</sequence>
<accession>A0A948WUH1</accession>
<evidence type="ECO:0000313" key="2">
    <source>
        <dbReference type="Proteomes" id="UP000783796"/>
    </source>
</evidence>
<dbReference type="GO" id="GO:0003676">
    <property type="term" value="F:nucleic acid binding"/>
    <property type="evidence" value="ECO:0007669"/>
    <property type="project" value="InterPro"/>
</dbReference>
<organism evidence="1 2">
    <name type="scientific">Candidatus Phocaeicola faecigallinarum</name>
    <dbReference type="NCBI Taxonomy" id="2838732"/>
    <lineage>
        <taxon>Bacteria</taxon>
        <taxon>Pseudomonadati</taxon>
        <taxon>Bacteroidota</taxon>
        <taxon>Bacteroidia</taxon>
        <taxon>Bacteroidales</taxon>
        <taxon>Bacteroidaceae</taxon>
        <taxon>Phocaeicola</taxon>
    </lineage>
</organism>
<gene>
    <name evidence="1" type="ORF">H9777_00505</name>
</gene>
<dbReference type="AlphaFoldDB" id="A0A948WUH1"/>
<dbReference type="InterPro" id="IPR011856">
    <property type="entry name" value="tRNA_endonuc-like_dom_sf"/>
</dbReference>
<proteinExistence type="predicted"/>
<dbReference type="InterPro" id="IPR029470">
    <property type="entry name" value="PDDEXK_4"/>
</dbReference>
<comment type="caution">
    <text evidence="1">The sequence shown here is derived from an EMBL/GenBank/DDBJ whole genome shotgun (WGS) entry which is preliminary data.</text>
</comment>